<gene>
    <name evidence="1" type="ORF">J8273_3138</name>
</gene>
<dbReference type="Proteomes" id="UP000717585">
    <property type="component" value="Unassembled WGS sequence"/>
</dbReference>
<dbReference type="SUPFAM" id="SSF75011">
    <property type="entry name" value="3-carboxy-cis,cis-mucoante lactonizing enzyme"/>
    <property type="match status" value="1"/>
</dbReference>
<name>A0A8J6EAW5_9EUKA</name>
<comment type="caution">
    <text evidence="1">The sequence shown here is derived from an EMBL/GenBank/DDBJ whole genome shotgun (WGS) entry which is preliminary data.</text>
</comment>
<keyword evidence="2" id="KW-1185">Reference proteome</keyword>
<reference evidence="1" key="1">
    <citation type="submission" date="2021-05" db="EMBL/GenBank/DDBJ databases">
        <title>A free-living protist that lacks canonical eukaryotic 1 DNA replication and segregation systems.</title>
        <authorList>
            <person name="Salas-Leiva D.E."/>
            <person name="Tromer E.C."/>
            <person name="Curtis B.A."/>
            <person name="Jerlstrom-Hultqvist J."/>
            <person name="Kolisko M."/>
            <person name="Yi Z."/>
            <person name="Salas-Leiva J.S."/>
            <person name="Gallot-Lavallee L."/>
            <person name="Kops G.J.P.L."/>
            <person name="Archibald J.M."/>
            <person name="Simpson A.G.B."/>
            <person name="Roger A.J."/>
        </authorList>
    </citation>
    <scope>NUCLEOTIDE SEQUENCE</scope>
    <source>
        <strain evidence="1">BICM</strain>
    </source>
</reference>
<protein>
    <submittedName>
        <fullName evidence="1">Uncharacterized protein</fullName>
    </submittedName>
</protein>
<evidence type="ECO:0000313" key="2">
    <source>
        <dbReference type="Proteomes" id="UP000717585"/>
    </source>
</evidence>
<accession>A0A8J6EAW5</accession>
<dbReference type="EMBL" id="JAHDYR010000011">
    <property type="protein sequence ID" value="KAG9395560.1"/>
    <property type="molecule type" value="Genomic_DNA"/>
</dbReference>
<dbReference type="Gene3D" id="2.130.10.10">
    <property type="entry name" value="YVTN repeat-like/Quinoprotein amine dehydrogenase"/>
    <property type="match status" value="1"/>
</dbReference>
<dbReference type="AlphaFoldDB" id="A0A8J6EAW5"/>
<organism evidence="1 2">
    <name type="scientific">Carpediemonas membranifera</name>
    <dbReference type="NCBI Taxonomy" id="201153"/>
    <lineage>
        <taxon>Eukaryota</taxon>
        <taxon>Metamonada</taxon>
        <taxon>Carpediemonas-like organisms</taxon>
        <taxon>Carpediemonas</taxon>
    </lineage>
</organism>
<proteinExistence type="predicted"/>
<evidence type="ECO:0000313" key="1">
    <source>
        <dbReference type="EMBL" id="KAG9395560.1"/>
    </source>
</evidence>
<dbReference type="InterPro" id="IPR015943">
    <property type="entry name" value="WD40/YVTN_repeat-like_dom_sf"/>
</dbReference>
<sequence>MTELGEAIANPTPELTNVLLSDGKQYIVFLGNREIHLIDVSTISIVSSLSFDATVQCATFSEDKQSLAVCCGQTATLYSIPSLKVIASPQLFFHPTAVAVDSSSSGHDIFLVGGPGVYHVAVRADGAMAASLLGPQIDTFIAVKVVSSAALVASRIDSVLFYYPRPLPRSGPTPLGGRPSFDQRSEVGLPTDLAVDPEGATMVCWDGAVARSPLPEGPMEWIEPPHTAVDDRLPPPCLLSVTGDGELVVSHRSVLRLPGPREVSMPGHVLGMCRCGSLFVFTREGGLMRVEEVG</sequence>